<evidence type="ECO:0000313" key="1">
    <source>
        <dbReference type="EMBL" id="PWG06571.1"/>
    </source>
</evidence>
<dbReference type="RefSeq" id="WP_109403479.1">
    <property type="nucleotide sequence ID" value="NZ_QFFG01000001.1"/>
</dbReference>
<comment type="caution">
    <text evidence="1">The sequence shown here is derived from an EMBL/GenBank/DDBJ whole genome shotgun (WGS) entry which is preliminary data.</text>
</comment>
<protein>
    <submittedName>
        <fullName evidence="1">Uncharacterized protein</fullName>
    </submittedName>
</protein>
<proteinExistence type="predicted"/>
<dbReference type="EMBL" id="QFFG01000001">
    <property type="protein sequence ID" value="PWG06571.1"/>
    <property type="molecule type" value="Genomic_DNA"/>
</dbReference>
<gene>
    <name evidence="1" type="ORF">DIS07_01680</name>
</gene>
<reference evidence="1 2" key="1">
    <citation type="submission" date="2018-05" db="EMBL/GenBank/DDBJ databases">
        <title>Polaribacter aquimarinus sp. nov., isolated from sediment in a sediment of sea.</title>
        <authorList>
            <person name="Lu D."/>
        </authorList>
    </citation>
    <scope>NUCLEOTIDE SEQUENCE [LARGE SCALE GENOMIC DNA]</scope>
    <source>
        <strain evidence="1 2">ZY113</strain>
    </source>
</reference>
<dbReference type="AlphaFoldDB" id="A0A2U2JE74"/>
<name>A0A2U2JE74_9FLAO</name>
<evidence type="ECO:0000313" key="2">
    <source>
        <dbReference type="Proteomes" id="UP000245670"/>
    </source>
</evidence>
<sequence>MATQNDLVFNINDFKFINSNQNNELHNQITFKFIKNVLKDDNDYLRKVYLITYAVFEITKKELLINTLKLFSNINFKEISDIIDKKISYQITSNQKFYTKENFVRIYSMVLSVFLRREVLILAKIDNRLVSDFHFEINNYEITFNDLFNIEDKLILHFNLNFNHFLNDLEVKQYLNFLYDEFLIKQNPKIDIYSNYVEKKISQRINDQDILKEKSKHIFSDLGFNIFMKWKEINEDEVIKKYSFIFQKLNQENLLRDTKFKSHILWLDTNNIISENEVNDIKVQNYWTSPKNILQGHTRNDLYKFIKKQFSENR</sequence>
<accession>A0A2U2JE74</accession>
<keyword evidence="2" id="KW-1185">Reference proteome</keyword>
<organism evidence="1 2">
    <name type="scientific">Polaribacter aquimarinus</name>
    <dbReference type="NCBI Taxonomy" id="2100726"/>
    <lineage>
        <taxon>Bacteria</taxon>
        <taxon>Pseudomonadati</taxon>
        <taxon>Bacteroidota</taxon>
        <taxon>Flavobacteriia</taxon>
        <taxon>Flavobacteriales</taxon>
        <taxon>Flavobacteriaceae</taxon>
    </lineage>
</organism>
<dbReference type="Proteomes" id="UP000245670">
    <property type="component" value="Unassembled WGS sequence"/>
</dbReference>